<protein>
    <submittedName>
        <fullName evidence="2">Uncharacterized protein</fullName>
    </submittedName>
</protein>
<name>A0A915D8E3_9BILA</name>
<sequence length="169" mass="19586">MLDKTNESRRQSENYHRFFEVCNQIEDLPPNFITSEADFINSIEVVVLDAGGVLHKFKTNYKKYGVFIAKIRDEKADELLIFQVTSDYTTEHGIEFFENFIKVGCVCAIEMKYANQIEDWEMIKKALISSQVTLPINHPSQLRRAVSNVSLGYRGWDSTLHFQIHAFLT</sequence>
<dbReference type="Proteomes" id="UP000887574">
    <property type="component" value="Unplaced"/>
</dbReference>
<proteinExistence type="predicted"/>
<evidence type="ECO:0000313" key="2">
    <source>
        <dbReference type="WBParaSite" id="jg16826.2"/>
    </source>
</evidence>
<reference evidence="2" key="1">
    <citation type="submission" date="2022-11" db="UniProtKB">
        <authorList>
            <consortium name="WormBaseParasite"/>
        </authorList>
    </citation>
    <scope>IDENTIFICATION</scope>
</reference>
<organism evidence="1 2">
    <name type="scientific">Ditylenchus dipsaci</name>
    <dbReference type="NCBI Taxonomy" id="166011"/>
    <lineage>
        <taxon>Eukaryota</taxon>
        <taxon>Metazoa</taxon>
        <taxon>Ecdysozoa</taxon>
        <taxon>Nematoda</taxon>
        <taxon>Chromadorea</taxon>
        <taxon>Rhabditida</taxon>
        <taxon>Tylenchina</taxon>
        <taxon>Tylenchomorpha</taxon>
        <taxon>Sphaerularioidea</taxon>
        <taxon>Anguinidae</taxon>
        <taxon>Anguininae</taxon>
        <taxon>Ditylenchus</taxon>
    </lineage>
</organism>
<evidence type="ECO:0000313" key="1">
    <source>
        <dbReference type="Proteomes" id="UP000887574"/>
    </source>
</evidence>
<dbReference type="AlphaFoldDB" id="A0A915D8E3"/>
<accession>A0A915D8E3</accession>
<dbReference type="WBParaSite" id="jg16826.2">
    <property type="protein sequence ID" value="jg16826.2"/>
    <property type="gene ID" value="jg16826"/>
</dbReference>
<keyword evidence="1" id="KW-1185">Reference proteome</keyword>